<evidence type="ECO:0000313" key="2">
    <source>
        <dbReference type="EMBL" id="CCC51244.1"/>
    </source>
</evidence>
<accession>G0U5U3</accession>
<feature type="compositionally biased region" description="Acidic residues" evidence="1">
    <location>
        <begin position="205"/>
        <end position="216"/>
    </location>
</feature>
<dbReference type="AlphaFoldDB" id="G0U5U3"/>
<dbReference type="EMBL" id="HE573026">
    <property type="protein sequence ID" value="CCC51244.1"/>
    <property type="molecule type" value="Genomic_DNA"/>
</dbReference>
<proteinExistence type="predicted"/>
<dbReference type="VEuPathDB" id="TriTrypDB:TvY486_1002970"/>
<feature type="non-terminal residue" evidence="2">
    <location>
        <position position="216"/>
    </location>
</feature>
<gene>
    <name evidence="2" type="ORF">TVY486_1002970</name>
</gene>
<organism evidence="2">
    <name type="scientific">Trypanosoma vivax (strain Y486)</name>
    <dbReference type="NCBI Taxonomy" id="1055687"/>
    <lineage>
        <taxon>Eukaryota</taxon>
        <taxon>Discoba</taxon>
        <taxon>Euglenozoa</taxon>
        <taxon>Kinetoplastea</taxon>
        <taxon>Metakinetoplastina</taxon>
        <taxon>Trypanosomatida</taxon>
        <taxon>Trypanosomatidae</taxon>
        <taxon>Trypanosoma</taxon>
        <taxon>Duttonella</taxon>
    </lineage>
</organism>
<protein>
    <submittedName>
        <fullName evidence="2">Uncharacterized protein</fullName>
    </submittedName>
</protein>
<name>G0U5U3_TRYVY</name>
<sequence length="216" mass="22659">MGSCCGRASETHVSKTHELEHAEVPVYYVDDVNVECTVGAAIIPASDKDDYQTAVVISNSVECSSNDYVDTIVQKSTFCKRSASSTIAGRGADLNDKPPVALLEESKVKSSYNESDIRGEVSHLVGHTSHSTTALSSGGPVNATNVSDSSADKATPERHEISADAGAALMGNGVEDGKEESSTSAYFSDPGSPVADVKDLGNPPEECEMEAEVQEQ</sequence>
<reference evidence="2" key="1">
    <citation type="journal article" date="2012" name="Proc. Natl. Acad. Sci. U.S.A.">
        <title>Antigenic diversity is generated by distinct evolutionary mechanisms in African trypanosome species.</title>
        <authorList>
            <person name="Jackson A.P."/>
            <person name="Berry A."/>
            <person name="Aslett M."/>
            <person name="Allison H.C."/>
            <person name="Burton P."/>
            <person name="Vavrova-Anderson J."/>
            <person name="Brown R."/>
            <person name="Browne H."/>
            <person name="Corton N."/>
            <person name="Hauser H."/>
            <person name="Gamble J."/>
            <person name="Gilderthorp R."/>
            <person name="Marcello L."/>
            <person name="McQuillan J."/>
            <person name="Otto T.D."/>
            <person name="Quail M.A."/>
            <person name="Sanders M.J."/>
            <person name="van Tonder A."/>
            <person name="Ginger M.L."/>
            <person name="Field M.C."/>
            <person name="Barry J.D."/>
            <person name="Hertz-Fowler C."/>
            <person name="Berriman M."/>
        </authorList>
    </citation>
    <scope>NUCLEOTIDE SEQUENCE</scope>
    <source>
        <strain evidence="2">Y486</strain>
    </source>
</reference>
<feature type="compositionally biased region" description="Basic and acidic residues" evidence="1">
    <location>
        <begin position="150"/>
        <end position="162"/>
    </location>
</feature>
<evidence type="ECO:0000256" key="1">
    <source>
        <dbReference type="SAM" id="MobiDB-lite"/>
    </source>
</evidence>
<feature type="region of interest" description="Disordered" evidence="1">
    <location>
        <begin position="128"/>
        <end position="216"/>
    </location>
</feature>